<proteinExistence type="predicted"/>
<evidence type="ECO:0000313" key="1">
    <source>
        <dbReference type="EMBL" id="KAJ8069722.1"/>
    </source>
</evidence>
<protein>
    <submittedName>
        <fullName evidence="1">Uncharacterized protein</fullName>
    </submittedName>
</protein>
<comment type="caution">
    <text evidence="1">The sequence shown here is derived from an EMBL/GenBank/DDBJ whole genome shotgun (WGS) entry which is preliminary data.</text>
</comment>
<reference evidence="1" key="1">
    <citation type="submission" date="2022-11" db="EMBL/GenBank/DDBJ databases">
        <title>Genome Resource of Sclerotinia nivalis Strain SnTB1, a Plant Pathogen Isolated from American Ginseng.</title>
        <authorList>
            <person name="Fan S."/>
        </authorList>
    </citation>
    <scope>NUCLEOTIDE SEQUENCE</scope>
    <source>
        <strain evidence="1">SnTB1</strain>
    </source>
</reference>
<gene>
    <name evidence="1" type="ORF">OCU04_000146</name>
</gene>
<keyword evidence="2" id="KW-1185">Reference proteome</keyword>
<evidence type="ECO:0000313" key="2">
    <source>
        <dbReference type="Proteomes" id="UP001152300"/>
    </source>
</evidence>
<name>A0A9X0DQ10_9HELO</name>
<dbReference type="AlphaFoldDB" id="A0A9X0DQ10"/>
<dbReference type="Proteomes" id="UP001152300">
    <property type="component" value="Unassembled WGS sequence"/>
</dbReference>
<accession>A0A9X0DQ10</accession>
<organism evidence="1 2">
    <name type="scientific">Sclerotinia nivalis</name>
    <dbReference type="NCBI Taxonomy" id="352851"/>
    <lineage>
        <taxon>Eukaryota</taxon>
        <taxon>Fungi</taxon>
        <taxon>Dikarya</taxon>
        <taxon>Ascomycota</taxon>
        <taxon>Pezizomycotina</taxon>
        <taxon>Leotiomycetes</taxon>
        <taxon>Helotiales</taxon>
        <taxon>Sclerotiniaceae</taxon>
        <taxon>Sclerotinia</taxon>
    </lineage>
</organism>
<sequence length="113" mass="12693">MLQDLEEMDANLHLRLQEMILKVQRIEFPAFSKPNSLVFSSLLSANFISISRSYILYPYRPILSLLLSSVHLITITSISPPEPLAIQLPRQTSSRYEILGAGPLGIGGLWLLE</sequence>
<dbReference type="EMBL" id="JAPEIS010000001">
    <property type="protein sequence ID" value="KAJ8069722.1"/>
    <property type="molecule type" value="Genomic_DNA"/>
</dbReference>